<comment type="caution">
    <text evidence="2">The sequence shown here is derived from an EMBL/GenBank/DDBJ whole genome shotgun (WGS) entry which is preliminary data.</text>
</comment>
<evidence type="ECO:0008006" key="4">
    <source>
        <dbReference type="Google" id="ProtNLM"/>
    </source>
</evidence>
<dbReference type="RefSeq" id="WP_048251098.1">
    <property type="nucleotide sequence ID" value="NZ_LDWR01000066.1"/>
</dbReference>
<name>A0A0J5WJD8_BURCE</name>
<dbReference type="InterPro" id="IPR010727">
    <property type="entry name" value="DUF1302"/>
</dbReference>
<evidence type="ECO:0000313" key="2">
    <source>
        <dbReference type="EMBL" id="KML47140.1"/>
    </source>
</evidence>
<keyword evidence="1" id="KW-0732">Signal</keyword>
<dbReference type="AlphaFoldDB" id="A0A0J5WJD8"/>
<dbReference type="Proteomes" id="UP000036338">
    <property type="component" value="Unassembled WGS sequence"/>
</dbReference>
<dbReference type="PATRIC" id="fig|292.27.peg.7624"/>
<protein>
    <recommendedName>
        <fullName evidence="4">DUF1302 domain-containing protein</fullName>
    </recommendedName>
</protein>
<reference evidence="2 3" key="1">
    <citation type="submission" date="2015-05" db="EMBL/GenBank/DDBJ databases">
        <title>Draft genome of Burkholderia cepacia LK29.</title>
        <authorList>
            <person name="Chan X.Y."/>
        </authorList>
    </citation>
    <scope>NUCLEOTIDE SEQUENCE [LARGE SCALE GENOMIC DNA]</scope>
    <source>
        <strain evidence="2 3">LK29</strain>
    </source>
</reference>
<organism evidence="2 3">
    <name type="scientific">Burkholderia cepacia</name>
    <name type="common">Pseudomonas cepacia</name>
    <dbReference type="NCBI Taxonomy" id="292"/>
    <lineage>
        <taxon>Bacteria</taxon>
        <taxon>Pseudomonadati</taxon>
        <taxon>Pseudomonadota</taxon>
        <taxon>Betaproteobacteria</taxon>
        <taxon>Burkholderiales</taxon>
        <taxon>Burkholderiaceae</taxon>
        <taxon>Burkholderia</taxon>
        <taxon>Burkholderia cepacia complex</taxon>
    </lineage>
</organism>
<accession>A0A0J5WJD8</accession>
<dbReference type="InterPro" id="IPR006311">
    <property type="entry name" value="TAT_signal"/>
</dbReference>
<evidence type="ECO:0000256" key="1">
    <source>
        <dbReference type="SAM" id="SignalP"/>
    </source>
</evidence>
<sequence>MHQRISRRTDKRATATLSTLAAALLTCAVPSAHAGSTIELGADTTLDYTFTLSYGLGMRTRAPSGNLLTPANINGDDGDRNFAKNKLIENQVSLLGEVNLKHDDWGVFVRADTFYDQAYHRPNYNDAPDTVNHSGQYNNFTSDARYWSGGHTTLLAAYAYNTFHIGSTSLNVKVGDQVVAWGESLFFPNIAGAQGPSDATKSYMAGAEVKDILLPVPQISTQWQITPRLSLLAYYQFSFQQNRLTAPGSYWSYSDVTGPGAQYIIGPGGMLIPRGADEKPSARNQWGIGARFRVLGDTELGLYYLHYNDMNPSVVTSFYPTLQYQQTYFNNIKLTGASFSTQIGPVNVAGEASYRQGASVLVNTPTGVQSTRANVVQTNLSGIYSIGPSFLANSQSLIGELTYVHAGSISELGGSTTLANTRNALALEVAWTLSYKNVFNGWDLDVPLTYTHNLAGTSPLAGALGSLTGQGDHRVTAGVTFTRLSNLSLSLVYAKFLGSPNPVTRPLSDRDYVLATATYHF</sequence>
<gene>
    <name evidence="2" type="ORF">VL15_33520</name>
</gene>
<dbReference type="PROSITE" id="PS51318">
    <property type="entry name" value="TAT"/>
    <property type="match status" value="1"/>
</dbReference>
<proteinExistence type="predicted"/>
<dbReference type="Pfam" id="PF06980">
    <property type="entry name" value="DUF1302"/>
    <property type="match status" value="1"/>
</dbReference>
<feature type="chain" id="PRO_5005266423" description="DUF1302 domain-containing protein" evidence="1">
    <location>
        <begin position="35"/>
        <end position="521"/>
    </location>
</feature>
<dbReference type="EMBL" id="LDWR01000066">
    <property type="protein sequence ID" value="KML47140.1"/>
    <property type="molecule type" value="Genomic_DNA"/>
</dbReference>
<feature type="signal peptide" evidence="1">
    <location>
        <begin position="1"/>
        <end position="34"/>
    </location>
</feature>
<evidence type="ECO:0000313" key="3">
    <source>
        <dbReference type="Proteomes" id="UP000036338"/>
    </source>
</evidence>